<dbReference type="Pfam" id="PF13424">
    <property type="entry name" value="TPR_12"/>
    <property type="match status" value="3"/>
</dbReference>
<dbReference type="InterPro" id="IPR011990">
    <property type="entry name" value="TPR-like_helical_dom_sf"/>
</dbReference>
<evidence type="ECO:0000256" key="1">
    <source>
        <dbReference type="ARBA" id="ARBA00007920"/>
    </source>
</evidence>
<dbReference type="OrthoDB" id="7464126at2759"/>
<evidence type="ECO:0000313" key="4">
    <source>
        <dbReference type="EMBL" id="KAF4333901.1"/>
    </source>
</evidence>
<dbReference type="Gene3D" id="3.40.50.300">
    <property type="entry name" value="P-loop containing nucleotide triphosphate hydrolases"/>
    <property type="match status" value="1"/>
</dbReference>
<protein>
    <submittedName>
        <fullName evidence="4">TPR domain protein</fullName>
    </submittedName>
</protein>
<dbReference type="GO" id="GO:0043531">
    <property type="term" value="F:ADP binding"/>
    <property type="evidence" value="ECO:0007669"/>
    <property type="project" value="InterPro"/>
</dbReference>
<evidence type="ECO:0000259" key="2">
    <source>
        <dbReference type="Pfam" id="PF00931"/>
    </source>
</evidence>
<dbReference type="InterPro" id="IPR002182">
    <property type="entry name" value="NB-ARC"/>
</dbReference>
<gene>
    <name evidence="4" type="ORF">FBEOM_12277</name>
</gene>
<dbReference type="InterPro" id="IPR029058">
    <property type="entry name" value="AB_hydrolase_fold"/>
</dbReference>
<organism evidence="4 5">
    <name type="scientific">Fusarium beomiforme</name>
    <dbReference type="NCBI Taxonomy" id="44412"/>
    <lineage>
        <taxon>Eukaryota</taxon>
        <taxon>Fungi</taxon>
        <taxon>Dikarya</taxon>
        <taxon>Ascomycota</taxon>
        <taxon>Pezizomycotina</taxon>
        <taxon>Sordariomycetes</taxon>
        <taxon>Hypocreomycetidae</taxon>
        <taxon>Hypocreales</taxon>
        <taxon>Nectriaceae</taxon>
        <taxon>Fusarium</taxon>
        <taxon>Fusarium burgessii species complex</taxon>
    </lineage>
</organism>
<dbReference type="InterPro" id="IPR053137">
    <property type="entry name" value="NLR-like"/>
</dbReference>
<feature type="domain" description="NB-ARC" evidence="2">
    <location>
        <begin position="359"/>
        <end position="525"/>
    </location>
</feature>
<dbReference type="SUPFAM" id="SSF52540">
    <property type="entry name" value="P-loop containing nucleoside triphosphate hydrolases"/>
    <property type="match status" value="1"/>
</dbReference>
<dbReference type="Gene3D" id="1.25.40.10">
    <property type="entry name" value="Tetratricopeptide repeat domain"/>
    <property type="match status" value="2"/>
</dbReference>
<dbReference type="EMBL" id="PVQB02000769">
    <property type="protein sequence ID" value="KAF4333901.1"/>
    <property type="molecule type" value="Genomic_DNA"/>
</dbReference>
<dbReference type="PANTHER" id="PTHR46082:SF6">
    <property type="entry name" value="AAA+ ATPASE DOMAIN-CONTAINING PROTEIN-RELATED"/>
    <property type="match status" value="1"/>
</dbReference>
<comment type="caution">
    <text evidence="4">The sequence shown here is derived from an EMBL/GenBank/DDBJ whole genome shotgun (WGS) entry which is preliminary data.</text>
</comment>
<proteinExistence type="inferred from homology"/>
<accession>A0A9P5A8H2</accession>
<name>A0A9P5A8H2_9HYPO</name>
<dbReference type="Pfam" id="PF13374">
    <property type="entry name" value="TPR_10"/>
    <property type="match status" value="1"/>
</dbReference>
<evidence type="ECO:0000259" key="3">
    <source>
        <dbReference type="Pfam" id="PF05057"/>
    </source>
</evidence>
<evidence type="ECO:0000313" key="5">
    <source>
        <dbReference type="Proteomes" id="UP000730481"/>
    </source>
</evidence>
<reference evidence="4" key="1">
    <citation type="journal article" date="2017" name="Mycologia">
        <title>Fusarium algeriense, sp. nov., a novel toxigenic crown rot pathogen of durum wheat from Algeria is nested in the Fusarium burgessii species complex.</title>
        <authorList>
            <person name="Laraba I."/>
            <person name="Keddad A."/>
            <person name="Boureghda H."/>
            <person name="Abdallah N."/>
            <person name="Vaughan M.M."/>
            <person name="Proctor R.H."/>
            <person name="Busman M."/>
            <person name="O'Donnell K."/>
        </authorList>
    </citation>
    <scope>NUCLEOTIDE SEQUENCE</scope>
    <source>
        <strain evidence="4">NRRL 25174</strain>
    </source>
</reference>
<sequence>MEITSRPRLLWTAGLGLLVARLILQIFMPSRLDSDYARKSKFELVAVDCFNSNLRATGVDIILVHGLGSDPDTTWQKLAKNVSPNHTDPASQGKQYINWVSDFLCEDLPPDVRRHARVFFYNYDSYWKNDAIEERRSRLGHELFEEVTSMEVKTPERSIIFVGHSYGGLVIKEALLKAQHLHSRRLVNILPQTKAIIFLGTPHVGSASTSLSVKAAQVFHAFGLAALPSIVEAITYASVELQDLHRQFEAISGHVRIVNFHEKRETLGFWGLWSDIAVKEQSVTLDRPNAEIIGLYTDHSGLNKFAERDSNYKIIRNKLIELMDAIIASARIAASVYSVPQETDKFYIERRNLSDRLEEKLNKPLNRSDQVAHAVAISGLEGAGKTQLALRYVERHKLHYDPILWIDARSQETIRSSFQRCARDLKLLTETNSAMPNLAALRDDPAVLVVLSWLQSRNQLHDEWLVILDNAGDLSSGIRDVIPSGVRGSIILTSRDIECAEVLPPGSQRLQVGIMEPSDAISLLLRHLNLNATEVSEDIHDLALSICENLQHLALAVHLAGARIRSSCAEDVNPESDNYSNTYLDPRRCLERYLQHQAKHRNELLQDSTATLTSMLRLASTHMHQGQWKEAEDLFVQVIEPFKRVLGADHPGTLNVRNTLASMYMHQGRWKEAEEHLVPAVDARKRLLGLEHPDTLTSMHNLASTYMHQARWKEAEAIFVQVIEPSKRVLGADHPDTLNSMNTLASTYMHQGRWKEAEEHLIPVVDARKRLLGLEHLNTLTSMHNLASTYMHQARWKEAEAIFVQVIEPSKRVLGAEHPDTLASMSNLASTYMRQHRWKEAEELLVQVVEPSKRVLGTEHPDTLNSMNNLVLTFSYQGRWKEAEVLFLQLKEARKRVLDLNPDTPASVGNI</sequence>
<dbReference type="InterPro" id="IPR007751">
    <property type="entry name" value="DUF676_lipase-like"/>
</dbReference>
<dbReference type="PANTHER" id="PTHR46082">
    <property type="entry name" value="ATP/GTP-BINDING PROTEIN-RELATED"/>
    <property type="match status" value="1"/>
</dbReference>
<reference evidence="4" key="2">
    <citation type="submission" date="2020-02" db="EMBL/GenBank/DDBJ databases">
        <title>Identification and distribution of gene clusters putatively required for synthesis of sphingolipid metabolism inhibitors in phylogenetically diverse species of the filamentous fungus Fusarium.</title>
        <authorList>
            <person name="Kim H.-S."/>
            <person name="Busman M."/>
            <person name="Brown D.W."/>
            <person name="Divon H."/>
            <person name="Uhlig S."/>
            <person name="Proctor R.H."/>
        </authorList>
    </citation>
    <scope>NUCLEOTIDE SEQUENCE</scope>
    <source>
        <strain evidence="4">NRRL 25174</strain>
    </source>
</reference>
<dbReference type="SUPFAM" id="SSF48452">
    <property type="entry name" value="TPR-like"/>
    <property type="match status" value="1"/>
</dbReference>
<dbReference type="Gene3D" id="3.40.50.1820">
    <property type="entry name" value="alpha/beta hydrolase"/>
    <property type="match status" value="1"/>
</dbReference>
<dbReference type="InterPro" id="IPR027417">
    <property type="entry name" value="P-loop_NTPase"/>
</dbReference>
<keyword evidence="5" id="KW-1185">Reference proteome</keyword>
<dbReference type="Pfam" id="PF05057">
    <property type="entry name" value="DUF676"/>
    <property type="match status" value="1"/>
</dbReference>
<dbReference type="Proteomes" id="UP000730481">
    <property type="component" value="Unassembled WGS sequence"/>
</dbReference>
<comment type="similarity">
    <text evidence="1">Belongs to the putative lipase ROG1 family.</text>
</comment>
<dbReference type="Pfam" id="PF00931">
    <property type="entry name" value="NB-ARC"/>
    <property type="match status" value="1"/>
</dbReference>
<dbReference type="AlphaFoldDB" id="A0A9P5A8H2"/>
<dbReference type="SUPFAM" id="SSF53474">
    <property type="entry name" value="alpha/beta-Hydrolases"/>
    <property type="match status" value="1"/>
</dbReference>
<feature type="domain" description="DUF676" evidence="3">
    <location>
        <begin position="129"/>
        <end position="211"/>
    </location>
</feature>